<name>A0A0E9W3R2_ANGAN</name>
<sequence>MDRNCDGSVLFYGASLNSYLPLSFTWIRKQKADGDVQSCIKVLVGI</sequence>
<reference evidence="1" key="1">
    <citation type="submission" date="2014-11" db="EMBL/GenBank/DDBJ databases">
        <authorList>
            <person name="Amaro Gonzalez C."/>
        </authorList>
    </citation>
    <scope>NUCLEOTIDE SEQUENCE</scope>
</reference>
<protein>
    <submittedName>
        <fullName evidence="1">Uncharacterized protein</fullName>
    </submittedName>
</protein>
<dbReference type="EMBL" id="GBXM01023646">
    <property type="protein sequence ID" value="JAH84931.1"/>
    <property type="molecule type" value="Transcribed_RNA"/>
</dbReference>
<accession>A0A0E9W3R2</accession>
<dbReference type="AlphaFoldDB" id="A0A0E9W3R2"/>
<reference evidence="1" key="2">
    <citation type="journal article" date="2015" name="Fish Shellfish Immunol.">
        <title>Early steps in the European eel (Anguilla anguilla)-Vibrio vulnificus interaction in the gills: Role of the RtxA13 toxin.</title>
        <authorList>
            <person name="Callol A."/>
            <person name="Pajuelo D."/>
            <person name="Ebbesson L."/>
            <person name="Teles M."/>
            <person name="MacKenzie S."/>
            <person name="Amaro C."/>
        </authorList>
    </citation>
    <scope>NUCLEOTIDE SEQUENCE</scope>
</reference>
<proteinExistence type="predicted"/>
<organism evidence="1">
    <name type="scientific">Anguilla anguilla</name>
    <name type="common">European freshwater eel</name>
    <name type="synonym">Muraena anguilla</name>
    <dbReference type="NCBI Taxonomy" id="7936"/>
    <lineage>
        <taxon>Eukaryota</taxon>
        <taxon>Metazoa</taxon>
        <taxon>Chordata</taxon>
        <taxon>Craniata</taxon>
        <taxon>Vertebrata</taxon>
        <taxon>Euteleostomi</taxon>
        <taxon>Actinopterygii</taxon>
        <taxon>Neopterygii</taxon>
        <taxon>Teleostei</taxon>
        <taxon>Anguilliformes</taxon>
        <taxon>Anguillidae</taxon>
        <taxon>Anguilla</taxon>
    </lineage>
</organism>
<evidence type="ECO:0000313" key="1">
    <source>
        <dbReference type="EMBL" id="JAH84931.1"/>
    </source>
</evidence>